<dbReference type="AlphaFoldDB" id="A0A445G3R3"/>
<sequence>MKSEISKTATFKVRHLYIICEGDQGEAQPVAIGDMFMDTVKKGKPDLRKVLPVAIVQVVSQKKKKGQNCQRREEVAARNGHSASMNYEPSQEGGTDSTEVKELPEYIELMEKQGFHRKTHQQPMMENANNGTWCIIL</sequence>
<proteinExistence type="predicted"/>
<evidence type="ECO:0000313" key="3">
    <source>
        <dbReference type="Proteomes" id="UP000289340"/>
    </source>
</evidence>
<gene>
    <name evidence="2" type="ORF">D0Y65_045209</name>
</gene>
<feature type="compositionally biased region" description="Polar residues" evidence="1">
    <location>
        <begin position="81"/>
        <end position="97"/>
    </location>
</feature>
<dbReference type="EMBL" id="QZWG01000017">
    <property type="protein sequence ID" value="RZB55832.1"/>
    <property type="molecule type" value="Genomic_DNA"/>
</dbReference>
<protein>
    <submittedName>
        <fullName evidence="2">Uncharacterized protein</fullName>
    </submittedName>
</protein>
<evidence type="ECO:0000313" key="2">
    <source>
        <dbReference type="EMBL" id="RZB55832.1"/>
    </source>
</evidence>
<accession>A0A445G3R3</accession>
<feature type="region of interest" description="Disordered" evidence="1">
    <location>
        <begin position="65"/>
        <end position="101"/>
    </location>
</feature>
<keyword evidence="3" id="KW-1185">Reference proteome</keyword>
<organism evidence="2 3">
    <name type="scientific">Glycine soja</name>
    <name type="common">Wild soybean</name>
    <dbReference type="NCBI Taxonomy" id="3848"/>
    <lineage>
        <taxon>Eukaryota</taxon>
        <taxon>Viridiplantae</taxon>
        <taxon>Streptophyta</taxon>
        <taxon>Embryophyta</taxon>
        <taxon>Tracheophyta</taxon>
        <taxon>Spermatophyta</taxon>
        <taxon>Magnoliopsida</taxon>
        <taxon>eudicotyledons</taxon>
        <taxon>Gunneridae</taxon>
        <taxon>Pentapetalae</taxon>
        <taxon>rosids</taxon>
        <taxon>fabids</taxon>
        <taxon>Fabales</taxon>
        <taxon>Fabaceae</taxon>
        <taxon>Papilionoideae</taxon>
        <taxon>50 kb inversion clade</taxon>
        <taxon>NPAAA clade</taxon>
        <taxon>indigoferoid/millettioid clade</taxon>
        <taxon>Phaseoleae</taxon>
        <taxon>Glycine</taxon>
        <taxon>Glycine subgen. Soja</taxon>
    </lineage>
</organism>
<reference evidence="2 3" key="1">
    <citation type="submission" date="2018-09" db="EMBL/GenBank/DDBJ databases">
        <title>A high-quality reference genome of wild soybean provides a powerful tool to mine soybean genomes.</title>
        <authorList>
            <person name="Xie M."/>
            <person name="Chung C.Y.L."/>
            <person name="Li M.-W."/>
            <person name="Wong F.-L."/>
            <person name="Chan T.-F."/>
            <person name="Lam H.-M."/>
        </authorList>
    </citation>
    <scope>NUCLEOTIDE SEQUENCE [LARGE SCALE GENOMIC DNA]</scope>
    <source>
        <strain evidence="3">cv. W05</strain>
        <tissue evidence="2">Hypocotyl of etiolated seedlings</tissue>
    </source>
</reference>
<evidence type="ECO:0000256" key="1">
    <source>
        <dbReference type="SAM" id="MobiDB-lite"/>
    </source>
</evidence>
<dbReference type="Proteomes" id="UP000289340">
    <property type="component" value="Chromosome 17"/>
</dbReference>
<name>A0A445G3R3_GLYSO</name>
<comment type="caution">
    <text evidence="2">The sequence shown here is derived from an EMBL/GenBank/DDBJ whole genome shotgun (WGS) entry which is preliminary data.</text>
</comment>